<dbReference type="EMBL" id="JTJZ01000019">
    <property type="protein sequence ID" value="KHS52365.1"/>
    <property type="molecule type" value="Genomic_DNA"/>
</dbReference>
<dbReference type="PATRIC" id="fig|1703.6.peg.1906"/>
<gene>
    <name evidence="2" type="ORF">AE0388_2015</name>
</gene>
<keyword evidence="3" id="KW-1185">Reference proteome</keyword>
<dbReference type="InterPro" id="IPR002881">
    <property type="entry name" value="DUF58"/>
</dbReference>
<feature type="domain" description="DUF58" evidence="1">
    <location>
        <begin position="41"/>
        <end position="256"/>
    </location>
</feature>
<dbReference type="OrthoDB" id="9776116at2"/>
<dbReference type="Proteomes" id="UP000031488">
    <property type="component" value="Unassembled WGS sequence"/>
</dbReference>
<dbReference type="PANTHER" id="PTHR33608:SF6">
    <property type="entry name" value="BLL2464 PROTEIN"/>
    <property type="match status" value="1"/>
</dbReference>
<evidence type="ECO:0000313" key="3">
    <source>
        <dbReference type="Proteomes" id="UP000031488"/>
    </source>
</evidence>
<evidence type="ECO:0000259" key="1">
    <source>
        <dbReference type="Pfam" id="PF01882"/>
    </source>
</evidence>
<dbReference type="RefSeq" id="WP_039209772.1">
    <property type="nucleotide sequence ID" value="NZ_CP186330.1"/>
</dbReference>
<reference evidence="2 3" key="1">
    <citation type="submission" date="2014-11" db="EMBL/GenBank/DDBJ databases">
        <title>Draft Genome Sequence of Brevibacterium linens AE038-8.</title>
        <authorList>
            <person name="Maizel D."/>
            <person name="Utturkar S.M."/>
            <person name="Brown S.D."/>
            <person name="Ferrero M."/>
            <person name="Rosen B.P."/>
        </authorList>
    </citation>
    <scope>NUCLEOTIDE SEQUENCE [LARGE SCALE GENOMIC DNA]</scope>
    <source>
        <strain evidence="2 3">AE038-8</strain>
    </source>
</reference>
<dbReference type="Pfam" id="PF01882">
    <property type="entry name" value="DUF58"/>
    <property type="match status" value="1"/>
</dbReference>
<accession>A0A0B9ASL6</accession>
<sequence length="294" mass="32881">MTVLLNRIKARMTIHAHRRTRRLLDGDYSSVFHGHSLDFDDLRDYIPGDEIRDIDWKATARHSEPLVKRYVAHRRHILGLVVDTSRNFDAVTSAGADKRHLAILMAGMVGYLAVRHADDVMLIHGNADHTTASPRKGSEAHLEHLLQQILAESGSTSPGSINTQLQWITSHINHRMLLVVISDQAPLGPEAEATIRRLRAQHEVLWITITDADLAGLPAASAPFDVARPEHGLPTSVMTKPEVRQEFALAEAARRQQRIDLLAKLGIAHIEIDHPKSALGRLHTLLLRHRRGPR</sequence>
<proteinExistence type="predicted"/>
<evidence type="ECO:0000313" key="2">
    <source>
        <dbReference type="EMBL" id="KHS52365.1"/>
    </source>
</evidence>
<dbReference type="PANTHER" id="PTHR33608">
    <property type="entry name" value="BLL2464 PROTEIN"/>
    <property type="match status" value="1"/>
</dbReference>
<comment type="caution">
    <text evidence="2">The sequence shown here is derived from an EMBL/GenBank/DDBJ whole genome shotgun (WGS) entry which is preliminary data.</text>
</comment>
<organism evidence="2 3">
    <name type="scientific">Brevibacterium linens</name>
    <dbReference type="NCBI Taxonomy" id="1703"/>
    <lineage>
        <taxon>Bacteria</taxon>
        <taxon>Bacillati</taxon>
        <taxon>Actinomycetota</taxon>
        <taxon>Actinomycetes</taxon>
        <taxon>Micrococcales</taxon>
        <taxon>Brevibacteriaceae</taxon>
        <taxon>Brevibacterium</taxon>
    </lineage>
</organism>
<dbReference type="STRING" id="1703.BLSMQ_2873"/>
<protein>
    <recommendedName>
        <fullName evidence="1">DUF58 domain-containing protein</fullName>
    </recommendedName>
</protein>
<dbReference type="AlphaFoldDB" id="A0A0B9ASL6"/>
<name>A0A0B9ASL6_BRELN</name>